<dbReference type="EMBL" id="CP009302">
    <property type="protein sequence ID" value="AJC12300.1"/>
    <property type="molecule type" value="Genomic_DNA"/>
</dbReference>
<evidence type="ECO:0000313" key="1">
    <source>
        <dbReference type="EMBL" id="AJC12300.1"/>
    </source>
</evidence>
<gene>
    <name evidence="1" type="ORF">JI75_06145</name>
</gene>
<protein>
    <submittedName>
        <fullName evidence="1">Uncharacterized protein</fullName>
    </submittedName>
</protein>
<dbReference type="Proteomes" id="UP000031121">
    <property type="component" value="Chromosome"/>
</dbReference>
<organism evidence="1 2">
    <name type="scientific">Berryella intestinalis</name>
    <dbReference type="NCBI Taxonomy" id="1531429"/>
    <lineage>
        <taxon>Bacteria</taxon>
        <taxon>Bacillati</taxon>
        <taxon>Actinomycetota</taxon>
        <taxon>Coriobacteriia</taxon>
        <taxon>Eggerthellales</taxon>
        <taxon>Eggerthellaceae</taxon>
        <taxon>Berryella</taxon>
    </lineage>
</organism>
<sequence>MACANLAYGPWERESAGTICQVGGSGARFVNPTGDYAFFRLRLDGSLSVSSGRLEVEGEVGPGVAGFVYVVDRFNRILGQAPLSSTTYFDSEDEGACSLLVKVAPASEMRVSSLVVEGGEGFGPNFAFESVCSRLSGRVAVVVPSYPSSESLYPCAFVHARVRAYIEAGLECEVIVAADCAGLSLYEIDGVRVVRTDMDGFERILQSKRFDAVALHFFDPGFAESLDRALPENTPLILWSHNPETRYWDWPLFTARYFQPTPELSDECRLEFARRDEILARYNRKANVNWVFVSDALKARSEELLGFSFERAHVIPNLVDERMFRYRERAGRRASRIVCVRRFDDVASYALDIVAQVIVELSGRPVFEELEFDIYGAGPLFGELTEPIAGFANVRLHRRFLSRAELAETFSDHDIALFPTRFDSQGVAMGEAAMTGLAVVSSDIPAARNFLPADRGLLCDVEDPVQYADAIERLHRDGEYFASCARACRERVYATCRREVTVDREIELIRSLAL</sequence>
<dbReference type="AlphaFoldDB" id="A0A0A8B4G8"/>
<dbReference type="OrthoDB" id="6713581at2"/>
<dbReference type="PANTHER" id="PTHR12526">
    <property type="entry name" value="GLYCOSYLTRANSFERASE"/>
    <property type="match status" value="1"/>
</dbReference>
<evidence type="ECO:0000313" key="2">
    <source>
        <dbReference type="Proteomes" id="UP000031121"/>
    </source>
</evidence>
<reference evidence="2" key="1">
    <citation type="submission" date="2014-08" db="EMBL/GenBank/DDBJ databases">
        <title>Coriobacteriaceae sp. complete genome.</title>
        <authorList>
            <person name="Looft T."/>
            <person name="Bayles D.O."/>
            <person name="Stanton T.B."/>
        </authorList>
    </citation>
    <scope>NUCLEOTIDE SEQUENCE [LARGE SCALE GENOMIC DNA]</scope>
    <source>
        <strain evidence="2">68-1-3</strain>
    </source>
</reference>
<keyword evidence="2" id="KW-1185">Reference proteome</keyword>
<reference evidence="1 2" key="2">
    <citation type="journal article" date="2015" name="Genome Announc.">
        <title>Complete Genome Sequence of Coriobacteriaceae Strain 68-1-3, a Novel Mucus-Degrading Isolate from the Swine Intestinal Tract.</title>
        <authorList>
            <person name="Looft T."/>
            <person name="Bayles D.O."/>
            <person name="Alt D.P."/>
            <person name="Stanton T.B."/>
        </authorList>
    </citation>
    <scope>NUCLEOTIDE SEQUENCE [LARGE SCALE GENOMIC DNA]</scope>
    <source>
        <strain evidence="1 2">68-1-3</strain>
    </source>
</reference>
<dbReference type="PANTHER" id="PTHR12526:SF630">
    <property type="entry name" value="GLYCOSYLTRANSFERASE"/>
    <property type="match status" value="1"/>
</dbReference>
<dbReference type="HOGENOM" id="CLU_040522_0_0_11"/>
<dbReference type="Gene3D" id="3.40.50.2000">
    <property type="entry name" value="Glycogen Phosphorylase B"/>
    <property type="match status" value="2"/>
</dbReference>
<dbReference type="RefSeq" id="WP_039689518.1">
    <property type="nucleotide sequence ID" value="NZ_CP009302.1"/>
</dbReference>
<dbReference type="Pfam" id="PF13692">
    <property type="entry name" value="Glyco_trans_1_4"/>
    <property type="match status" value="1"/>
</dbReference>
<dbReference type="STRING" id="1531429.JI75_06145"/>
<proteinExistence type="predicted"/>
<dbReference type="CDD" id="cd03801">
    <property type="entry name" value="GT4_PimA-like"/>
    <property type="match status" value="1"/>
</dbReference>
<name>A0A0A8B4G8_9ACTN</name>
<dbReference type="KEGG" id="cbac:JI75_06145"/>
<accession>A0A0A8B4G8</accession>
<dbReference type="SUPFAM" id="SSF53756">
    <property type="entry name" value="UDP-Glycosyltransferase/glycogen phosphorylase"/>
    <property type="match status" value="1"/>
</dbReference>